<dbReference type="Gene3D" id="3.40.50.300">
    <property type="entry name" value="P-loop containing nucleotide triphosphate hydrolases"/>
    <property type="match status" value="1"/>
</dbReference>
<organism evidence="8 9">
    <name type="scientific">Carnegiea gigantea</name>
    <dbReference type="NCBI Taxonomy" id="171969"/>
    <lineage>
        <taxon>Eukaryota</taxon>
        <taxon>Viridiplantae</taxon>
        <taxon>Streptophyta</taxon>
        <taxon>Embryophyta</taxon>
        <taxon>Tracheophyta</taxon>
        <taxon>Spermatophyta</taxon>
        <taxon>Magnoliopsida</taxon>
        <taxon>eudicotyledons</taxon>
        <taxon>Gunneridae</taxon>
        <taxon>Pentapetalae</taxon>
        <taxon>Caryophyllales</taxon>
        <taxon>Cactineae</taxon>
        <taxon>Cactaceae</taxon>
        <taxon>Cactoideae</taxon>
        <taxon>Echinocereeae</taxon>
        <taxon>Carnegiea</taxon>
    </lineage>
</organism>
<dbReference type="InterPro" id="IPR036388">
    <property type="entry name" value="WH-like_DNA-bd_sf"/>
</dbReference>
<keyword evidence="6" id="KW-0175">Coiled coil</keyword>
<keyword evidence="9" id="KW-1185">Reference proteome</keyword>
<evidence type="ECO:0000256" key="1">
    <source>
        <dbReference type="ARBA" id="ARBA00008894"/>
    </source>
</evidence>
<evidence type="ECO:0000256" key="2">
    <source>
        <dbReference type="ARBA" id="ARBA00022614"/>
    </source>
</evidence>
<gene>
    <name evidence="8" type="ORF">Cgig2_029345</name>
</gene>
<dbReference type="InterPro" id="IPR002182">
    <property type="entry name" value="NB-ARC"/>
</dbReference>
<dbReference type="Gene3D" id="1.10.10.10">
    <property type="entry name" value="Winged helix-like DNA-binding domain superfamily/Winged helix DNA-binding domain"/>
    <property type="match status" value="1"/>
</dbReference>
<dbReference type="AlphaFoldDB" id="A0A9Q1QP47"/>
<comment type="caution">
    <text evidence="8">The sequence shown here is derived from an EMBL/GenBank/DDBJ whole genome shotgun (WGS) entry which is preliminary data.</text>
</comment>
<evidence type="ECO:0000256" key="6">
    <source>
        <dbReference type="SAM" id="Coils"/>
    </source>
</evidence>
<dbReference type="GO" id="GO:0006952">
    <property type="term" value="P:defense response"/>
    <property type="evidence" value="ECO:0007669"/>
    <property type="project" value="UniProtKB-KW"/>
</dbReference>
<dbReference type="Pfam" id="PF00931">
    <property type="entry name" value="NB-ARC"/>
    <property type="match status" value="1"/>
</dbReference>
<keyword evidence="4" id="KW-0611">Plant defense</keyword>
<dbReference type="SUPFAM" id="SSF52540">
    <property type="entry name" value="P-loop containing nucleoside triphosphate hydrolases"/>
    <property type="match status" value="1"/>
</dbReference>
<evidence type="ECO:0000313" key="8">
    <source>
        <dbReference type="EMBL" id="KAJ8449983.1"/>
    </source>
</evidence>
<dbReference type="SUPFAM" id="SSF52058">
    <property type="entry name" value="L domain-like"/>
    <property type="match status" value="1"/>
</dbReference>
<dbReference type="GO" id="GO:0005524">
    <property type="term" value="F:ATP binding"/>
    <property type="evidence" value="ECO:0007669"/>
    <property type="project" value="UniProtKB-KW"/>
</dbReference>
<dbReference type="EMBL" id="JAKOGI010000018">
    <property type="protein sequence ID" value="KAJ8449983.1"/>
    <property type="molecule type" value="Genomic_DNA"/>
</dbReference>
<keyword evidence="2" id="KW-0433">Leucine-rich repeat</keyword>
<keyword evidence="5" id="KW-0067">ATP-binding</keyword>
<dbReference type="GO" id="GO:0043531">
    <property type="term" value="F:ADP binding"/>
    <property type="evidence" value="ECO:0007669"/>
    <property type="project" value="InterPro"/>
</dbReference>
<dbReference type="OrthoDB" id="1579323at2759"/>
<evidence type="ECO:0000259" key="7">
    <source>
        <dbReference type="Pfam" id="PF00931"/>
    </source>
</evidence>
<dbReference type="FunFam" id="1.10.8.430:FF:000003">
    <property type="entry name" value="Probable disease resistance protein At5g66910"/>
    <property type="match status" value="1"/>
</dbReference>
<dbReference type="FunFam" id="3.40.50.300:FF:001091">
    <property type="entry name" value="Probable disease resistance protein At1g61300"/>
    <property type="match status" value="1"/>
</dbReference>
<dbReference type="PANTHER" id="PTHR33463">
    <property type="entry name" value="NB-ARC DOMAIN-CONTAINING PROTEIN-RELATED"/>
    <property type="match status" value="1"/>
</dbReference>
<dbReference type="InterPro" id="IPR042197">
    <property type="entry name" value="Apaf_helical"/>
</dbReference>
<dbReference type="Gene3D" id="1.10.8.430">
    <property type="entry name" value="Helical domain of apoptotic protease-activating factors"/>
    <property type="match status" value="1"/>
</dbReference>
<sequence length="676" mass="76727">MIKRKRETANSFRTGVAEYLVPPAKRCACLMFDSQAIVGKLRKDYEQLQCIYNQLNSHCEEAVRRDGEKIEESVNQWSKEAEATLAEVQNWLDSAEAEGTICRHCPPNWGRNYRHSREATRNRVRIHQLLKCRQTFSTLTRPASPKGIEILQQDKLPKLSSVDRTFKKIMEALEKGETNMVGVCGMGGIGKTTLVKEVGFKAKREGLFNVVVMAVVSQSAEIHRIQRQLGEELGLRYSSYETEYGRANQLRARIKLEGKILVILDDVWSKIKLTEIGIPHGNDHDGCCKVLLSTRREQVCTSMECQEIIRMEILEDKEAWDLFKRNVGPILNDMSPEMEKVAKGVCRECDGLPLALVVVGRALRDKNLAEWHCAAEKLQRSRLGDIEAVDHQENVYERIKLSYDFLKGDVTKKCFLLCSLFPEDHEIEMGELALYATGFGLFDEYESAIHQVESTINDLIESSLLMRDNSRSRNVRMHDMVRDAALWMTADGEDKFLVPIPSQRNWTRNQKFDNVAAISLLACPDNQHFPHVACPRLKILALAQRVPLHLRDNCFQGMQTLCVLDLTARRPLELVLPTSLQHLNSLRTLLLRRWILSGDISIIGSLSNLEILSLSGCAIAELPMALVKLSELRFLDLSGCKGLSKSYTEVVAQLMKQELRVIHGPNVQMKALEDNE</sequence>
<dbReference type="FunFam" id="1.10.10.10:FF:000322">
    <property type="entry name" value="Probable disease resistance protein At1g63360"/>
    <property type="match status" value="1"/>
</dbReference>
<protein>
    <recommendedName>
        <fullName evidence="7">NB-ARC domain-containing protein</fullName>
    </recommendedName>
</protein>
<evidence type="ECO:0000256" key="3">
    <source>
        <dbReference type="ARBA" id="ARBA00022737"/>
    </source>
</evidence>
<evidence type="ECO:0000256" key="5">
    <source>
        <dbReference type="ARBA" id="ARBA00022840"/>
    </source>
</evidence>
<keyword evidence="5" id="KW-0547">Nucleotide-binding</keyword>
<reference evidence="8" key="1">
    <citation type="submission" date="2022-04" db="EMBL/GenBank/DDBJ databases">
        <title>Carnegiea gigantea Genome sequencing and assembly v2.</title>
        <authorList>
            <person name="Copetti D."/>
            <person name="Sanderson M.J."/>
            <person name="Burquez A."/>
            <person name="Wojciechowski M.F."/>
        </authorList>
    </citation>
    <scope>NUCLEOTIDE SEQUENCE</scope>
    <source>
        <strain evidence="8">SGP5-SGP5p</strain>
        <tissue evidence="8">Aerial part</tissue>
    </source>
</reference>
<proteinExistence type="inferred from homology"/>
<dbReference type="InterPro" id="IPR050905">
    <property type="entry name" value="Plant_NBS-LRR"/>
</dbReference>
<dbReference type="Gene3D" id="3.80.10.10">
    <property type="entry name" value="Ribonuclease Inhibitor"/>
    <property type="match status" value="1"/>
</dbReference>
<accession>A0A9Q1QP47</accession>
<feature type="coiled-coil region" evidence="6">
    <location>
        <begin position="45"/>
        <end position="98"/>
    </location>
</feature>
<feature type="domain" description="NB-ARC" evidence="7">
    <location>
        <begin position="164"/>
        <end position="328"/>
    </location>
</feature>
<dbReference type="Proteomes" id="UP001153076">
    <property type="component" value="Unassembled WGS sequence"/>
</dbReference>
<evidence type="ECO:0000256" key="4">
    <source>
        <dbReference type="ARBA" id="ARBA00022821"/>
    </source>
</evidence>
<keyword evidence="3" id="KW-0677">Repeat</keyword>
<dbReference type="InterPro" id="IPR027417">
    <property type="entry name" value="P-loop_NTPase"/>
</dbReference>
<comment type="similarity">
    <text evidence="1">Belongs to the disease resistance NB-LRR family.</text>
</comment>
<dbReference type="PRINTS" id="PR00364">
    <property type="entry name" value="DISEASERSIST"/>
</dbReference>
<dbReference type="PANTHER" id="PTHR33463:SF203">
    <property type="entry name" value="AAA+ ATPASE DOMAIN-CONTAINING PROTEIN"/>
    <property type="match status" value="1"/>
</dbReference>
<evidence type="ECO:0000313" key="9">
    <source>
        <dbReference type="Proteomes" id="UP001153076"/>
    </source>
</evidence>
<name>A0A9Q1QP47_9CARY</name>
<dbReference type="InterPro" id="IPR032675">
    <property type="entry name" value="LRR_dom_sf"/>
</dbReference>